<keyword evidence="4" id="KW-1185">Reference proteome</keyword>
<sequence length="216" mass="22679">MKLRLETLTQKFLPVVAAAALVFGATTASASVITSLPGGTAHAFTAQDLVTSGPVAENGMTWTSTYARSVYGYTRLYGLVDNGDWTGDTGPYIGLDTDYGSMTIVFDNAVSSVLAFINYAVPNFGAAKIAIYDAANNLLESHTLDINTPSGVDAGFDFGFSQTTANIKSFVLSDGYIVAANVRTDGRRIDVPEPGTLALAGLAFAGLAMRRRKAAI</sequence>
<proteinExistence type="predicted"/>
<evidence type="ECO:0000313" key="4">
    <source>
        <dbReference type="Proteomes" id="UP000749010"/>
    </source>
</evidence>
<reference evidence="3 4" key="1">
    <citation type="submission" date="2019-03" db="EMBL/GenBank/DDBJ databases">
        <title>Metabolic reconstructions from genomes of highly enriched 'Candidatus Accumulibacter' and 'Candidatus Competibacter' bioreactor populations.</title>
        <authorList>
            <person name="Annavajhala M.K."/>
            <person name="Welles L."/>
            <person name="Abbas B."/>
            <person name="Sorokin D."/>
            <person name="Park H."/>
            <person name="Van Loosdrecht M."/>
            <person name="Chandran K."/>
        </authorList>
    </citation>
    <scope>NUCLEOTIDE SEQUENCE [LARGE SCALE GENOMIC DNA]</scope>
    <source>
        <strain evidence="3 4">SBR_S</strain>
    </source>
</reference>
<keyword evidence="1" id="KW-0732">Signal</keyword>
<dbReference type="InterPro" id="IPR013424">
    <property type="entry name" value="Ice-binding_C"/>
</dbReference>
<gene>
    <name evidence="3" type="ORF">E4Q23_05310</name>
</gene>
<dbReference type="RefSeq" id="WP_169065674.1">
    <property type="nucleotide sequence ID" value="NZ_SPMY01000016.1"/>
</dbReference>
<comment type="caution">
    <text evidence="3">The sequence shown here is derived from an EMBL/GenBank/DDBJ whole genome shotgun (WGS) entry which is preliminary data.</text>
</comment>
<dbReference type="NCBIfam" id="TIGR02595">
    <property type="entry name" value="PEP_CTERM"/>
    <property type="match status" value="1"/>
</dbReference>
<evidence type="ECO:0000313" key="3">
    <source>
        <dbReference type="EMBL" id="NMQ27222.1"/>
    </source>
</evidence>
<accession>A0ABX1TSK4</accession>
<dbReference type="Proteomes" id="UP000749010">
    <property type="component" value="Unassembled WGS sequence"/>
</dbReference>
<name>A0ABX1TSK4_9PROT</name>
<feature type="domain" description="Ice-binding protein C-terminal" evidence="2">
    <location>
        <begin position="190"/>
        <end position="212"/>
    </location>
</feature>
<evidence type="ECO:0000259" key="2">
    <source>
        <dbReference type="Pfam" id="PF07589"/>
    </source>
</evidence>
<feature type="chain" id="PRO_5045971758" evidence="1">
    <location>
        <begin position="31"/>
        <end position="216"/>
    </location>
</feature>
<protein>
    <submittedName>
        <fullName evidence="3">PEP-CTERM sorting domain-containing protein</fullName>
    </submittedName>
</protein>
<organism evidence="3 4">
    <name type="scientific">Candidatus Accumulibacter phosphatis</name>
    <dbReference type="NCBI Taxonomy" id="327160"/>
    <lineage>
        <taxon>Bacteria</taxon>
        <taxon>Pseudomonadati</taxon>
        <taxon>Pseudomonadota</taxon>
        <taxon>Betaproteobacteria</taxon>
        <taxon>Candidatus Accumulibacter</taxon>
    </lineage>
</organism>
<feature type="signal peptide" evidence="1">
    <location>
        <begin position="1"/>
        <end position="30"/>
    </location>
</feature>
<dbReference type="EMBL" id="SPMY01000016">
    <property type="protein sequence ID" value="NMQ27222.1"/>
    <property type="molecule type" value="Genomic_DNA"/>
</dbReference>
<dbReference type="Pfam" id="PF07589">
    <property type="entry name" value="PEP-CTERM"/>
    <property type="match status" value="1"/>
</dbReference>
<evidence type="ECO:0000256" key="1">
    <source>
        <dbReference type="SAM" id="SignalP"/>
    </source>
</evidence>